<evidence type="ECO:0000256" key="1">
    <source>
        <dbReference type="ARBA" id="ARBA00022801"/>
    </source>
</evidence>
<gene>
    <name evidence="4" type="ORF">COC19_04780</name>
</gene>
<dbReference type="PRINTS" id="PR00111">
    <property type="entry name" value="ABHYDROLASE"/>
</dbReference>
<feature type="domain" description="AB hydrolase-1" evidence="3">
    <location>
        <begin position="56"/>
        <end position="281"/>
    </location>
</feature>
<evidence type="ECO:0000313" key="4">
    <source>
        <dbReference type="EMBL" id="PCH61450.1"/>
    </source>
</evidence>
<dbReference type="Pfam" id="PF12697">
    <property type="entry name" value="Abhydrolase_6"/>
    <property type="match status" value="1"/>
</dbReference>
<keyword evidence="2" id="KW-0732">Signal</keyword>
<dbReference type="Proteomes" id="UP000218172">
    <property type="component" value="Unassembled WGS sequence"/>
</dbReference>
<reference evidence="5" key="1">
    <citation type="submission" date="2017-08" db="EMBL/GenBank/DDBJ databases">
        <title>A dynamic microbial community with high functional redundancy inhabits the cold, oxic subseafloor aquifer.</title>
        <authorList>
            <person name="Tully B.J."/>
            <person name="Wheat C.G."/>
            <person name="Glazer B.T."/>
            <person name="Huber J.A."/>
        </authorList>
    </citation>
    <scope>NUCLEOTIDE SEQUENCE [LARGE SCALE GENOMIC DNA]</scope>
</reference>
<dbReference type="InterPro" id="IPR029058">
    <property type="entry name" value="AB_hydrolase_fold"/>
</dbReference>
<dbReference type="PANTHER" id="PTHR43798">
    <property type="entry name" value="MONOACYLGLYCEROL LIPASE"/>
    <property type="match status" value="1"/>
</dbReference>
<proteinExistence type="predicted"/>
<dbReference type="SUPFAM" id="SSF53474">
    <property type="entry name" value="alpha/beta-Hydrolases"/>
    <property type="match status" value="1"/>
</dbReference>
<accession>A0A2A4MNM1</accession>
<dbReference type="GO" id="GO:0016020">
    <property type="term" value="C:membrane"/>
    <property type="evidence" value="ECO:0007669"/>
    <property type="project" value="TreeGrafter"/>
</dbReference>
<dbReference type="PANTHER" id="PTHR43798:SF31">
    <property type="entry name" value="AB HYDROLASE SUPERFAMILY PROTEIN YCLE"/>
    <property type="match status" value="1"/>
</dbReference>
<evidence type="ECO:0000256" key="2">
    <source>
        <dbReference type="SAM" id="SignalP"/>
    </source>
</evidence>
<dbReference type="GO" id="GO:0016787">
    <property type="term" value="F:hydrolase activity"/>
    <property type="evidence" value="ECO:0007669"/>
    <property type="project" value="UniProtKB-KW"/>
</dbReference>
<sequence length="297" mass="32504">MQNMLIRLGLLILFSTMLDGCASVQPQTSQPQLHHSQDRVSTSGLAYDLVGDGQLLVFIHGSNLDHRLWSEQLKYFQNSASVLAYDLRGLGKSASATTAYSDHSDLKRLIEELGFERASLIGLSAGVQVALDFALNYPAMVNRLVLVSPSINGFNPSQSPAYLPELIAALRASDYETADEVLIASALMDTPSEYQALVRAMITDSGQWRLPYHLMQASSLGVLDNFQNVTHATLILLGGDDLPAITELGAMLSQRLANAHIETLASGNHLLNLSQPKSFHDALDRFFNFQPNTSFQK</sequence>
<comment type="caution">
    <text evidence="4">The sequence shown here is derived from an EMBL/GenBank/DDBJ whole genome shotgun (WGS) entry which is preliminary data.</text>
</comment>
<name>A0A2A4MNM1_9GAMM</name>
<evidence type="ECO:0000313" key="5">
    <source>
        <dbReference type="Proteomes" id="UP000218172"/>
    </source>
</evidence>
<evidence type="ECO:0000259" key="3">
    <source>
        <dbReference type="Pfam" id="PF12697"/>
    </source>
</evidence>
<dbReference type="Gene3D" id="3.40.50.1820">
    <property type="entry name" value="alpha/beta hydrolase"/>
    <property type="match status" value="1"/>
</dbReference>
<dbReference type="InterPro" id="IPR050266">
    <property type="entry name" value="AB_hydrolase_sf"/>
</dbReference>
<dbReference type="EMBL" id="NVQR01000067">
    <property type="protein sequence ID" value="PCH61450.1"/>
    <property type="molecule type" value="Genomic_DNA"/>
</dbReference>
<keyword evidence="1" id="KW-0378">Hydrolase</keyword>
<feature type="signal peptide" evidence="2">
    <location>
        <begin position="1"/>
        <end position="22"/>
    </location>
</feature>
<feature type="chain" id="PRO_5012788476" description="AB hydrolase-1 domain-containing protein" evidence="2">
    <location>
        <begin position="23"/>
        <end position="297"/>
    </location>
</feature>
<protein>
    <recommendedName>
        <fullName evidence="3">AB hydrolase-1 domain-containing protein</fullName>
    </recommendedName>
</protein>
<dbReference type="AlphaFoldDB" id="A0A2A4MNM1"/>
<organism evidence="4 5">
    <name type="scientific">SAR86 cluster bacterium</name>
    <dbReference type="NCBI Taxonomy" id="2030880"/>
    <lineage>
        <taxon>Bacteria</taxon>
        <taxon>Pseudomonadati</taxon>
        <taxon>Pseudomonadota</taxon>
        <taxon>Gammaproteobacteria</taxon>
        <taxon>SAR86 cluster</taxon>
    </lineage>
</organism>
<dbReference type="InterPro" id="IPR000073">
    <property type="entry name" value="AB_hydrolase_1"/>
</dbReference>